<dbReference type="PANTHER" id="PTHR20883">
    <property type="entry name" value="PHYTANOYL-COA DIOXYGENASE DOMAIN CONTAINING 1"/>
    <property type="match status" value="1"/>
</dbReference>
<dbReference type="InterPro" id="IPR008775">
    <property type="entry name" value="Phytyl_CoA_dOase-like"/>
</dbReference>
<dbReference type="EMBL" id="UINC01060990">
    <property type="protein sequence ID" value="SVB86084.1"/>
    <property type="molecule type" value="Genomic_DNA"/>
</dbReference>
<evidence type="ECO:0000313" key="1">
    <source>
        <dbReference type="EMBL" id="SVB86084.1"/>
    </source>
</evidence>
<dbReference type="SUPFAM" id="SSF51197">
    <property type="entry name" value="Clavaminate synthase-like"/>
    <property type="match status" value="1"/>
</dbReference>
<dbReference type="GO" id="GO:0046872">
    <property type="term" value="F:metal ion binding"/>
    <property type="evidence" value="ECO:0007669"/>
    <property type="project" value="UniProtKB-ARBA"/>
</dbReference>
<reference evidence="1" key="1">
    <citation type="submission" date="2018-05" db="EMBL/GenBank/DDBJ databases">
        <authorList>
            <person name="Lanie J.A."/>
            <person name="Ng W.-L."/>
            <person name="Kazmierczak K.M."/>
            <person name="Andrzejewski T.M."/>
            <person name="Davidsen T.M."/>
            <person name="Wayne K.J."/>
            <person name="Tettelin H."/>
            <person name="Glass J.I."/>
            <person name="Rusch D."/>
            <person name="Podicherti R."/>
            <person name="Tsui H.-C.T."/>
            <person name="Winkler M.E."/>
        </authorList>
    </citation>
    <scope>NUCLEOTIDE SEQUENCE</scope>
</reference>
<dbReference type="PANTHER" id="PTHR20883:SF48">
    <property type="entry name" value="ECTOINE DIOXYGENASE"/>
    <property type="match status" value="1"/>
</dbReference>
<protein>
    <recommendedName>
        <fullName evidence="2">Mitomycin antibiotic biosynthesis protein</fullName>
    </recommendedName>
</protein>
<accession>A0A382HFG6</accession>
<gene>
    <name evidence="1" type="ORF">METZ01_LOCUS238938</name>
</gene>
<evidence type="ECO:0008006" key="2">
    <source>
        <dbReference type="Google" id="ProtNLM"/>
    </source>
</evidence>
<dbReference type="AlphaFoldDB" id="A0A382HFG6"/>
<dbReference type="Gene3D" id="2.60.120.620">
    <property type="entry name" value="q2cbj1_9rhob like domain"/>
    <property type="match status" value="1"/>
</dbReference>
<proteinExistence type="predicted"/>
<name>A0A382HFG6_9ZZZZ</name>
<sequence>MSKLEYVLSTAKPETVYGLLEQDGAVVVENILSEDHLEKLNSELDALVCSTDPGLRHPAHERMVEFYGLSTIRFDGLPAKSEAFVEIMLTPLLCAAADHFLLPNCHDYIFNTGQLIQIGPGETAQRLHRDEDAWSFLASPKKAVEVEAMFALTDFTIENGATQVVPGSHKWLPEREALEEEILQAEMSAGSALMYLGATIHGGGANTTKDQHRRGMFLGYVVGWLRAEENAFLTVPIEKVREMPVRIQELLGYKAHQAIGVFDVGSPMVLLEK</sequence>
<organism evidence="1">
    <name type="scientific">marine metagenome</name>
    <dbReference type="NCBI Taxonomy" id="408172"/>
    <lineage>
        <taxon>unclassified sequences</taxon>
        <taxon>metagenomes</taxon>
        <taxon>ecological metagenomes</taxon>
    </lineage>
</organism>
<dbReference type="GO" id="GO:0016491">
    <property type="term" value="F:oxidoreductase activity"/>
    <property type="evidence" value="ECO:0007669"/>
    <property type="project" value="UniProtKB-ARBA"/>
</dbReference>
<dbReference type="Pfam" id="PF05721">
    <property type="entry name" value="PhyH"/>
    <property type="match status" value="1"/>
</dbReference>